<keyword evidence="2" id="KW-1133">Transmembrane helix</keyword>
<reference evidence="3 4" key="1">
    <citation type="journal article" date="2016" name="Front. Microbiol.">
        <title>Genomic Resource of Rice Seed Associated Bacteria.</title>
        <authorList>
            <person name="Midha S."/>
            <person name="Bansal K."/>
            <person name="Sharma S."/>
            <person name="Kumar N."/>
            <person name="Patil P.P."/>
            <person name="Chaudhry V."/>
            <person name="Patil P.B."/>
        </authorList>
    </citation>
    <scope>NUCLEOTIDE SEQUENCE [LARGE SCALE GENOMIC DNA]</scope>
    <source>
        <strain evidence="3 4">NS220</strain>
    </source>
</reference>
<evidence type="ECO:0000313" key="4">
    <source>
        <dbReference type="Proteomes" id="UP000075025"/>
    </source>
</evidence>
<feature type="transmembrane region" description="Helical" evidence="2">
    <location>
        <begin position="69"/>
        <end position="102"/>
    </location>
</feature>
<feature type="transmembrane region" description="Helical" evidence="2">
    <location>
        <begin position="148"/>
        <end position="170"/>
    </location>
</feature>
<gene>
    <name evidence="3" type="ORF">NS220_14620</name>
</gene>
<name>A0A147ETY2_MICTE</name>
<comment type="caution">
    <text evidence="3">The sequence shown here is derived from an EMBL/GenBank/DDBJ whole genome shotgun (WGS) entry which is preliminary data.</text>
</comment>
<dbReference type="Proteomes" id="UP000075025">
    <property type="component" value="Unassembled WGS sequence"/>
</dbReference>
<dbReference type="EMBL" id="LDRT01000115">
    <property type="protein sequence ID" value="KTR91317.1"/>
    <property type="molecule type" value="Genomic_DNA"/>
</dbReference>
<dbReference type="PATRIC" id="fig|2033.6.peg.351"/>
<sequence length="197" mass="20119">MSTARTVTSTARTVTSTARTVTTDTATRTTVEPMSEILHAWAVAPAAVGACCLAADRARVRPPEVMASVLMLLAMLDAAVFGVVAPVGWTALLVAAALGLAVWRRPRQRRAPRVPALMTVHTTLGMVVMAAFQLGMGGHGASTGHAHGVGLAPFLLAIAVGYAGLSVAAIGRMPARLDRAQIGAMAASVVLMAAATV</sequence>
<feature type="transmembrane region" description="Helical" evidence="2">
    <location>
        <begin position="114"/>
        <end position="136"/>
    </location>
</feature>
<protein>
    <submittedName>
        <fullName evidence="3">Uncharacterized protein</fullName>
    </submittedName>
</protein>
<accession>A0A147ETY2</accession>
<feature type="region of interest" description="Disordered" evidence="1">
    <location>
        <begin position="1"/>
        <end position="27"/>
    </location>
</feature>
<evidence type="ECO:0000256" key="1">
    <source>
        <dbReference type="SAM" id="MobiDB-lite"/>
    </source>
</evidence>
<dbReference type="AlphaFoldDB" id="A0A147ETY2"/>
<evidence type="ECO:0000313" key="3">
    <source>
        <dbReference type="EMBL" id="KTR91317.1"/>
    </source>
</evidence>
<proteinExistence type="predicted"/>
<organism evidence="3 4">
    <name type="scientific">Microbacterium testaceum</name>
    <name type="common">Aureobacterium testaceum</name>
    <name type="synonym">Brevibacterium testaceum</name>
    <dbReference type="NCBI Taxonomy" id="2033"/>
    <lineage>
        <taxon>Bacteria</taxon>
        <taxon>Bacillati</taxon>
        <taxon>Actinomycetota</taxon>
        <taxon>Actinomycetes</taxon>
        <taxon>Micrococcales</taxon>
        <taxon>Microbacteriaceae</taxon>
        <taxon>Microbacterium</taxon>
    </lineage>
</organism>
<evidence type="ECO:0000256" key="2">
    <source>
        <dbReference type="SAM" id="Phobius"/>
    </source>
</evidence>
<keyword evidence="2" id="KW-0472">Membrane</keyword>
<keyword evidence="2" id="KW-0812">Transmembrane</keyword>